<evidence type="ECO:0000259" key="1">
    <source>
        <dbReference type="Pfam" id="PF04069"/>
    </source>
</evidence>
<dbReference type="RefSeq" id="WP_179461541.1">
    <property type="nucleotide sequence ID" value="NZ_JACBZX010000001.1"/>
</dbReference>
<dbReference type="InterPro" id="IPR007210">
    <property type="entry name" value="ABC_Gly_betaine_transp_sub-bd"/>
</dbReference>
<dbReference type="Pfam" id="PF04069">
    <property type="entry name" value="OpuAC"/>
    <property type="match status" value="1"/>
</dbReference>
<dbReference type="PROSITE" id="PS51318">
    <property type="entry name" value="TAT"/>
    <property type="match status" value="1"/>
</dbReference>
<name>A0A852WY56_9MICO</name>
<evidence type="ECO:0000313" key="3">
    <source>
        <dbReference type="Proteomes" id="UP000592181"/>
    </source>
</evidence>
<dbReference type="EMBL" id="JACBZX010000001">
    <property type="protein sequence ID" value="NYG35962.1"/>
    <property type="molecule type" value="Genomic_DNA"/>
</dbReference>
<reference evidence="2 3" key="1">
    <citation type="submission" date="2020-07" db="EMBL/GenBank/DDBJ databases">
        <title>Sequencing the genomes of 1000 actinobacteria strains.</title>
        <authorList>
            <person name="Klenk H.-P."/>
        </authorList>
    </citation>
    <scope>NUCLEOTIDE SEQUENCE [LARGE SCALE GENOMIC DNA]</scope>
    <source>
        <strain evidence="2 3">DSM 24723</strain>
    </source>
</reference>
<dbReference type="SUPFAM" id="SSF53850">
    <property type="entry name" value="Periplasmic binding protein-like II"/>
    <property type="match status" value="1"/>
</dbReference>
<comment type="caution">
    <text evidence="2">The sequence shown here is derived from an EMBL/GenBank/DDBJ whole genome shotgun (WGS) entry which is preliminary data.</text>
</comment>
<dbReference type="Gene3D" id="3.40.190.10">
    <property type="entry name" value="Periplasmic binding protein-like II"/>
    <property type="match status" value="1"/>
</dbReference>
<dbReference type="CDD" id="cd13611">
    <property type="entry name" value="PBP2_YehZ"/>
    <property type="match status" value="1"/>
</dbReference>
<feature type="domain" description="ABC-type glycine betaine transport system substrate-binding" evidence="1">
    <location>
        <begin position="61"/>
        <end position="330"/>
    </location>
</feature>
<dbReference type="Gene3D" id="3.40.190.120">
    <property type="entry name" value="Osmoprotection protein (prox), domain 2"/>
    <property type="match status" value="1"/>
</dbReference>
<dbReference type="InterPro" id="IPR006311">
    <property type="entry name" value="TAT_signal"/>
</dbReference>
<dbReference type="GO" id="GO:0022857">
    <property type="term" value="F:transmembrane transporter activity"/>
    <property type="evidence" value="ECO:0007669"/>
    <property type="project" value="InterPro"/>
</dbReference>
<proteinExistence type="predicted"/>
<organism evidence="2 3">
    <name type="scientific">Janibacter alkaliphilus</name>
    <dbReference type="NCBI Taxonomy" id="1069963"/>
    <lineage>
        <taxon>Bacteria</taxon>
        <taxon>Bacillati</taxon>
        <taxon>Actinomycetota</taxon>
        <taxon>Actinomycetes</taxon>
        <taxon>Micrococcales</taxon>
        <taxon>Intrasporangiaceae</taxon>
        <taxon>Janibacter</taxon>
    </lineage>
</organism>
<sequence>MTTRRSSLTRLPLDRRGFLLGVGGLSTLALTGCGLGTAAGFSASGELAGPVADIDLEGLEIGVGSKNFTEQIIIGKMAVILLKSAGATVQDLTNIPGSATAREAMLQDDVQMQWEYTGTAWIAYLGESDPIADERGQYEAVRDRDLEENGLVWLEPAPMNNTYGFAAKASKAEELGITKLSELKDLSTEELSFCVESEFNSRNDGMDPMLQTYGLERGSDIPGNQIKVFDTGAIYAATDQGECNFGEVFTTDGRIKALDLVVLEDDEEFFPKYNVSPVFTQEVIEEYPQLRELFNPVSAELTDDLLIELNARVDVDGEEPSEVAMDWLTQAGFVTE</sequence>
<protein>
    <submittedName>
        <fullName evidence="2">Osmoprotectant transport system substrate-binding protein</fullName>
    </submittedName>
</protein>
<dbReference type="Proteomes" id="UP000592181">
    <property type="component" value="Unassembled WGS sequence"/>
</dbReference>
<evidence type="ECO:0000313" key="2">
    <source>
        <dbReference type="EMBL" id="NYG35962.1"/>
    </source>
</evidence>
<dbReference type="GO" id="GO:0043190">
    <property type="term" value="C:ATP-binding cassette (ABC) transporter complex"/>
    <property type="evidence" value="ECO:0007669"/>
    <property type="project" value="InterPro"/>
</dbReference>
<keyword evidence="3" id="KW-1185">Reference proteome</keyword>
<gene>
    <name evidence="2" type="ORF">BJY28_000431</name>
</gene>
<dbReference type="AlphaFoldDB" id="A0A852WY56"/>
<accession>A0A852WY56</accession>
<dbReference type="PROSITE" id="PS51257">
    <property type="entry name" value="PROKAR_LIPOPROTEIN"/>
    <property type="match status" value="1"/>
</dbReference>